<dbReference type="GO" id="GO:0016020">
    <property type="term" value="C:membrane"/>
    <property type="evidence" value="ECO:0007669"/>
    <property type="project" value="UniProtKB-SubCell"/>
</dbReference>
<feature type="transmembrane region" description="Helical" evidence="5">
    <location>
        <begin position="93"/>
        <end position="111"/>
    </location>
</feature>
<sequence length="120" mass="12906">MRNLPWKSLLSWLLAAFFVVGGISNIFASGTILADYARWGYPGWFHYVTGVLELTAAALIAWRPTRLWGAGLASLVMLGAAGTVLSHGEFSHAIAPLLVLSVALTTAFFAYRGHCPADLN</sequence>
<keyword evidence="3 5" id="KW-1133">Transmembrane helix</keyword>
<evidence type="ECO:0000256" key="1">
    <source>
        <dbReference type="ARBA" id="ARBA00004141"/>
    </source>
</evidence>
<evidence type="ECO:0000256" key="4">
    <source>
        <dbReference type="ARBA" id="ARBA00023136"/>
    </source>
</evidence>
<dbReference type="Pfam" id="PF13564">
    <property type="entry name" value="DoxX_2"/>
    <property type="match status" value="1"/>
</dbReference>
<dbReference type="RefSeq" id="WP_067625232.1">
    <property type="nucleotide sequence ID" value="NZ_CP116423.1"/>
</dbReference>
<feature type="transmembrane region" description="Helical" evidence="5">
    <location>
        <begin position="67"/>
        <end position="87"/>
    </location>
</feature>
<keyword evidence="2 5" id="KW-0812">Transmembrane</keyword>
<dbReference type="Proteomes" id="UP001210770">
    <property type="component" value="Chromosome"/>
</dbReference>
<evidence type="ECO:0000313" key="7">
    <source>
        <dbReference type="Proteomes" id="UP001210770"/>
    </source>
</evidence>
<accession>A0AAX3LQX4</accession>
<proteinExistence type="predicted"/>
<evidence type="ECO:0000256" key="3">
    <source>
        <dbReference type="ARBA" id="ARBA00022989"/>
    </source>
</evidence>
<protein>
    <submittedName>
        <fullName evidence="6">DoxX family protein</fullName>
    </submittedName>
</protein>
<dbReference type="InterPro" id="IPR032808">
    <property type="entry name" value="DoxX"/>
</dbReference>
<reference evidence="6" key="1">
    <citation type="submission" date="2023-01" db="EMBL/GenBank/DDBJ databases">
        <title>Comparative genomic analysis of cold water coral derived Sulfitobacter faviae: insights into their metabolism and habitat adaptation.</title>
        <authorList>
            <person name="Guo Y."/>
            <person name="Lin S."/>
            <person name="Huang Z."/>
            <person name="Tang K."/>
            <person name="Wang X."/>
        </authorList>
    </citation>
    <scope>NUCLEOTIDE SEQUENCE</scope>
    <source>
        <strain evidence="6">SCSIO W_1865</strain>
    </source>
</reference>
<evidence type="ECO:0000256" key="2">
    <source>
        <dbReference type="ARBA" id="ARBA00022692"/>
    </source>
</evidence>
<gene>
    <name evidence="6" type="ORF">PL336_03785</name>
</gene>
<comment type="subcellular location">
    <subcellularLocation>
        <location evidence="1">Membrane</location>
        <topology evidence="1">Multi-pass membrane protein</topology>
    </subcellularLocation>
</comment>
<evidence type="ECO:0000256" key="5">
    <source>
        <dbReference type="SAM" id="Phobius"/>
    </source>
</evidence>
<keyword evidence="4 5" id="KW-0472">Membrane</keyword>
<name>A0AAX3LQX4_9RHOB</name>
<feature type="transmembrane region" description="Helical" evidence="5">
    <location>
        <begin position="44"/>
        <end position="62"/>
    </location>
</feature>
<organism evidence="6 7">
    <name type="scientific">Sulfitobacter faviae</name>
    <dbReference type="NCBI Taxonomy" id="1775881"/>
    <lineage>
        <taxon>Bacteria</taxon>
        <taxon>Pseudomonadati</taxon>
        <taxon>Pseudomonadota</taxon>
        <taxon>Alphaproteobacteria</taxon>
        <taxon>Rhodobacterales</taxon>
        <taxon>Roseobacteraceae</taxon>
        <taxon>Sulfitobacter</taxon>
    </lineage>
</organism>
<dbReference type="AlphaFoldDB" id="A0AAX3LQX4"/>
<evidence type="ECO:0000313" key="6">
    <source>
        <dbReference type="EMBL" id="WCE70970.1"/>
    </source>
</evidence>
<dbReference type="EMBL" id="CP116423">
    <property type="protein sequence ID" value="WCE70970.1"/>
    <property type="molecule type" value="Genomic_DNA"/>
</dbReference>